<dbReference type="PANTHER" id="PTHR47037">
    <property type="entry name" value="39S RIBOSOMAL PROTEIN L33, MITOCHONDRIAL"/>
    <property type="match status" value="1"/>
</dbReference>
<comment type="subcellular location">
    <subcellularLocation>
        <location evidence="1">Mitochondrion</location>
    </subcellularLocation>
</comment>
<dbReference type="Proteomes" id="UP000192223">
    <property type="component" value="Unplaced"/>
</dbReference>
<evidence type="ECO:0000256" key="7">
    <source>
        <dbReference type="ARBA" id="ARBA00035275"/>
    </source>
</evidence>
<dbReference type="RefSeq" id="XP_025829676.1">
    <property type="nucleotide sequence ID" value="XM_025973891.1"/>
</dbReference>
<keyword evidence="5" id="KW-0496">Mitochondrion</keyword>
<evidence type="ECO:0000256" key="9">
    <source>
        <dbReference type="ARBA" id="ARBA00038782"/>
    </source>
</evidence>
<evidence type="ECO:0000256" key="8">
    <source>
        <dbReference type="ARBA" id="ARBA00035436"/>
    </source>
</evidence>
<accession>A0A1W4WEZ6</accession>
<dbReference type="GO" id="GO:0005739">
    <property type="term" value="C:mitochondrion"/>
    <property type="evidence" value="ECO:0007669"/>
    <property type="project" value="UniProtKB-SubCell"/>
</dbReference>
<dbReference type="InterPro" id="IPR052008">
    <property type="entry name" value="Mitoribosomal_protein_bL33"/>
</dbReference>
<dbReference type="GO" id="GO:0006412">
    <property type="term" value="P:translation"/>
    <property type="evidence" value="ECO:0007669"/>
    <property type="project" value="InterPro"/>
</dbReference>
<dbReference type="GeneID" id="108732334"/>
<comment type="subunit">
    <text evidence="9">Component of the mitochondrial ribosome large subunit (39S) which comprises a 16S rRNA and about 50 distinct proteins.</text>
</comment>
<dbReference type="GO" id="GO:0003735">
    <property type="term" value="F:structural constituent of ribosome"/>
    <property type="evidence" value="ECO:0007669"/>
    <property type="project" value="InterPro"/>
</dbReference>
<protein>
    <recommendedName>
        <fullName evidence="7">Large ribosomal subunit protein bL33m</fullName>
    </recommendedName>
    <alternativeName>
        <fullName evidence="8">39S ribosomal protein L33, mitochondrial</fullName>
    </alternativeName>
</protein>
<dbReference type="PANTHER" id="PTHR47037:SF1">
    <property type="entry name" value="LARGE RIBOSOMAL SUBUNIT PROTEIN BL33M"/>
    <property type="match status" value="1"/>
</dbReference>
<keyword evidence="4 11" id="KW-0689">Ribosomal protein</keyword>
<gene>
    <name evidence="11" type="primary">LOC108732334</name>
    <name evidence="12" type="synonym">LOC112904263</name>
    <name evidence="13" type="synonym">LOC112904267</name>
</gene>
<comment type="similarity">
    <text evidence="2">Belongs to the bacterial ribosomal protein bL33 family.</text>
</comment>
<evidence type="ECO:0000256" key="5">
    <source>
        <dbReference type="ARBA" id="ARBA00023128"/>
    </source>
</evidence>
<evidence type="ECO:0000313" key="10">
    <source>
        <dbReference type="Proteomes" id="UP000192223"/>
    </source>
</evidence>
<sequence>MIYMSFNRHSINITFEKEISRLFYDNTMFLTNILLKRVKSKRIMVQMESVVSGHRYIAIRDRLAEKLEVIKFDPFLQTESLYREKKKIRSMK</sequence>
<dbReference type="InterPro" id="IPR038584">
    <property type="entry name" value="Ribosomal_bL33_sf"/>
</dbReference>
<evidence type="ECO:0000256" key="1">
    <source>
        <dbReference type="ARBA" id="ARBA00004173"/>
    </source>
</evidence>
<evidence type="ECO:0000313" key="12">
    <source>
        <dbReference type="RefSeq" id="XP_025829671.1"/>
    </source>
</evidence>
<dbReference type="FunFam" id="2.20.28.120:FF:000005">
    <property type="entry name" value="39S ribosomal protein L33, mitochondrial"/>
    <property type="match status" value="1"/>
</dbReference>
<dbReference type="KEGG" id="apln:108732334"/>
<organism evidence="10 11">
    <name type="scientific">Agrilus planipennis</name>
    <name type="common">Emerald ash borer</name>
    <name type="synonym">Agrilus marcopoli</name>
    <dbReference type="NCBI Taxonomy" id="224129"/>
    <lineage>
        <taxon>Eukaryota</taxon>
        <taxon>Metazoa</taxon>
        <taxon>Ecdysozoa</taxon>
        <taxon>Arthropoda</taxon>
        <taxon>Hexapoda</taxon>
        <taxon>Insecta</taxon>
        <taxon>Pterygota</taxon>
        <taxon>Neoptera</taxon>
        <taxon>Endopterygota</taxon>
        <taxon>Coleoptera</taxon>
        <taxon>Polyphaga</taxon>
        <taxon>Elateriformia</taxon>
        <taxon>Buprestoidea</taxon>
        <taxon>Buprestidae</taxon>
        <taxon>Agrilinae</taxon>
        <taxon>Agrilus</taxon>
    </lineage>
</organism>
<dbReference type="STRING" id="224129.A0A1W4WEZ6"/>
<dbReference type="Gene3D" id="2.20.28.120">
    <property type="entry name" value="Ribosomal protein L33"/>
    <property type="match status" value="1"/>
</dbReference>
<dbReference type="RefSeq" id="XP_018318575.1">
    <property type="nucleotide sequence ID" value="XM_018463073.1"/>
</dbReference>
<proteinExistence type="inferred from homology"/>
<evidence type="ECO:0000256" key="4">
    <source>
        <dbReference type="ARBA" id="ARBA00022980"/>
    </source>
</evidence>
<keyword evidence="6" id="KW-0687">Ribonucleoprotein</keyword>
<keyword evidence="3" id="KW-0809">Transit peptide</keyword>
<evidence type="ECO:0000313" key="11">
    <source>
        <dbReference type="RefSeq" id="XP_018318575.1"/>
    </source>
</evidence>
<reference evidence="11 12" key="1">
    <citation type="submission" date="2025-04" db="UniProtKB">
        <authorList>
            <consortium name="RefSeq"/>
        </authorList>
    </citation>
    <scope>IDENTIFICATION</scope>
    <source>
        <tissue evidence="11 12">Entire body</tissue>
    </source>
</reference>
<evidence type="ECO:0000256" key="3">
    <source>
        <dbReference type="ARBA" id="ARBA00022946"/>
    </source>
</evidence>
<evidence type="ECO:0000313" key="13">
    <source>
        <dbReference type="RefSeq" id="XP_025829676.1"/>
    </source>
</evidence>
<evidence type="ECO:0000256" key="2">
    <source>
        <dbReference type="ARBA" id="ARBA00007596"/>
    </source>
</evidence>
<dbReference type="GO" id="GO:1990904">
    <property type="term" value="C:ribonucleoprotein complex"/>
    <property type="evidence" value="ECO:0007669"/>
    <property type="project" value="UniProtKB-KW"/>
</dbReference>
<keyword evidence="10" id="KW-1185">Reference proteome</keyword>
<dbReference type="OrthoDB" id="275534at2759"/>
<dbReference type="InterPro" id="IPR001705">
    <property type="entry name" value="Ribosomal_bL33"/>
</dbReference>
<dbReference type="InterPro" id="IPR011332">
    <property type="entry name" value="Ribosomal_zn-bd"/>
</dbReference>
<dbReference type="AlphaFoldDB" id="A0A1W4WEZ6"/>
<evidence type="ECO:0000256" key="6">
    <source>
        <dbReference type="ARBA" id="ARBA00023274"/>
    </source>
</evidence>
<dbReference type="KEGG" id="apln:112904263"/>
<dbReference type="Pfam" id="PF00471">
    <property type="entry name" value="Ribosomal_L33"/>
    <property type="match status" value="1"/>
</dbReference>
<dbReference type="RefSeq" id="XP_025829671.1">
    <property type="nucleotide sequence ID" value="XM_025973886.1"/>
</dbReference>
<dbReference type="KEGG" id="apln:112904267"/>
<name>A0A1W4WEZ6_AGRPL</name>
<dbReference type="GO" id="GO:0005840">
    <property type="term" value="C:ribosome"/>
    <property type="evidence" value="ECO:0007669"/>
    <property type="project" value="UniProtKB-KW"/>
</dbReference>
<dbReference type="SUPFAM" id="SSF57829">
    <property type="entry name" value="Zn-binding ribosomal proteins"/>
    <property type="match status" value="1"/>
</dbReference>